<reference evidence="1" key="2">
    <citation type="submission" date="2021-04" db="EMBL/GenBank/DDBJ databases">
        <authorList>
            <person name="Gilroy R."/>
        </authorList>
    </citation>
    <scope>NUCLEOTIDE SEQUENCE</scope>
    <source>
        <strain evidence="1">ChiGjej1B1-1692</strain>
    </source>
</reference>
<dbReference type="Proteomes" id="UP000823894">
    <property type="component" value="Unassembled WGS sequence"/>
</dbReference>
<comment type="caution">
    <text evidence="1">The sequence shown here is derived from an EMBL/GenBank/DDBJ whole genome shotgun (WGS) entry which is preliminary data.</text>
</comment>
<accession>A0A9D2NVP0</accession>
<organism evidence="1 2">
    <name type="scientific">Candidatus Mediterraneibacter faecigallinarum</name>
    <dbReference type="NCBI Taxonomy" id="2838669"/>
    <lineage>
        <taxon>Bacteria</taxon>
        <taxon>Bacillati</taxon>
        <taxon>Bacillota</taxon>
        <taxon>Clostridia</taxon>
        <taxon>Lachnospirales</taxon>
        <taxon>Lachnospiraceae</taxon>
        <taxon>Mediterraneibacter</taxon>
    </lineage>
</organism>
<proteinExistence type="predicted"/>
<dbReference type="EMBL" id="DWWK01000049">
    <property type="protein sequence ID" value="HJC38210.1"/>
    <property type="molecule type" value="Genomic_DNA"/>
</dbReference>
<gene>
    <name evidence="1" type="ORF">H9757_04000</name>
</gene>
<dbReference type="AlphaFoldDB" id="A0A9D2NVP0"/>
<evidence type="ECO:0000313" key="1">
    <source>
        <dbReference type="EMBL" id="HJC38210.1"/>
    </source>
</evidence>
<reference evidence="1" key="1">
    <citation type="journal article" date="2021" name="PeerJ">
        <title>Extensive microbial diversity within the chicken gut microbiome revealed by metagenomics and culture.</title>
        <authorList>
            <person name="Gilroy R."/>
            <person name="Ravi A."/>
            <person name="Getino M."/>
            <person name="Pursley I."/>
            <person name="Horton D.L."/>
            <person name="Alikhan N.F."/>
            <person name="Baker D."/>
            <person name="Gharbi K."/>
            <person name="Hall N."/>
            <person name="Watson M."/>
            <person name="Adriaenssens E.M."/>
            <person name="Foster-Nyarko E."/>
            <person name="Jarju S."/>
            <person name="Secka A."/>
            <person name="Antonio M."/>
            <person name="Oren A."/>
            <person name="Chaudhuri R.R."/>
            <person name="La Ragione R."/>
            <person name="Hildebrand F."/>
            <person name="Pallen M.J."/>
        </authorList>
    </citation>
    <scope>NUCLEOTIDE SEQUENCE</scope>
    <source>
        <strain evidence="1">ChiGjej1B1-1692</strain>
    </source>
</reference>
<protein>
    <submittedName>
        <fullName evidence="1">Stage III sporulation protein AB</fullName>
    </submittedName>
</protein>
<dbReference type="Pfam" id="PF09548">
    <property type="entry name" value="Spore_III_AB"/>
    <property type="match status" value="1"/>
</dbReference>
<sequence>MQRVIGALLIITATSGAGYLYGADLKRYLDKMVYLRYIAGLIKGEMEYTGAPLPEIFRGIGSRVQEPYASWLKNISAEIDLREESAFARIWNRGVDRYLKELGLRSAHSILLKELGTFLGQSDRDTLERSMQMYLNRMDLEIEKLREGLASKRKVSRCLGVMSGIFLVVVLL</sequence>
<name>A0A9D2NVP0_9FIRM</name>
<evidence type="ECO:0000313" key="2">
    <source>
        <dbReference type="Proteomes" id="UP000823894"/>
    </source>
</evidence>
<dbReference type="InterPro" id="IPR014198">
    <property type="entry name" value="Spore_III_AB"/>
</dbReference>
<dbReference type="PIRSF" id="PIRSF021435">
    <property type="entry name" value="SpoIIIAB"/>
    <property type="match status" value="1"/>
</dbReference>